<accession>A0A6A3B8N3</accession>
<sequence>MESQEPKAIDSTLTPSMYSNGVMLKMKTFLESSDGDMGLFGKTVVVGGWVKSCKFHITIS</sequence>
<dbReference type="AlphaFoldDB" id="A0A6A3B8N3"/>
<proteinExistence type="predicted"/>
<dbReference type="Proteomes" id="UP000436088">
    <property type="component" value="Unassembled WGS sequence"/>
</dbReference>
<reference evidence="1" key="1">
    <citation type="submission" date="2019-09" db="EMBL/GenBank/DDBJ databases">
        <title>Draft genome information of white flower Hibiscus syriacus.</title>
        <authorList>
            <person name="Kim Y.-M."/>
        </authorList>
    </citation>
    <scope>NUCLEOTIDE SEQUENCE [LARGE SCALE GENOMIC DNA]</scope>
    <source>
        <strain evidence="1">YM2019G1</strain>
    </source>
</reference>
<evidence type="ECO:0000313" key="1">
    <source>
        <dbReference type="EMBL" id="KAE8712693.1"/>
    </source>
</evidence>
<evidence type="ECO:0000313" key="2">
    <source>
        <dbReference type="Proteomes" id="UP000436088"/>
    </source>
</evidence>
<comment type="caution">
    <text evidence="1">The sequence shown here is derived from an EMBL/GenBank/DDBJ whole genome shotgun (WGS) entry which is preliminary data.</text>
</comment>
<organism evidence="1 2">
    <name type="scientific">Hibiscus syriacus</name>
    <name type="common">Rose of Sharon</name>
    <dbReference type="NCBI Taxonomy" id="106335"/>
    <lineage>
        <taxon>Eukaryota</taxon>
        <taxon>Viridiplantae</taxon>
        <taxon>Streptophyta</taxon>
        <taxon>Embryophyta</taxon>
        <taxon>Tracheophyta</taxon>
        <taxon>Spermatophyta</taxon>
        <taxon>Magnoliopsida</taxon>
        <taxon>eudicotyledons</taxon>
        <taxon>Gunneridae</taxon>
        <taxon>Pentapetalae</taxon>
        <taxon>rosids</taxon>
        <taxon>malvids</taxon>
        <taxon>Malvales</taxon>
        <taxon>Malvaceae</taxon>
        <taxon>Malvoideae</taxon>
        <taxon>Hibiscus</taxon>
    </lineage>
</organism>
<gene>
    <name evidence="1" type="ORF">F3Y22_tig00110236pilonHSYRG00073</name>
</gene>
<name>A0A6A3B8N3_HIBSY</name>
<dbReference type="EMBL" id="VEPZ02000889">
    <property type="protein sequence ID" value="KAE8712693.1"/>
    <property type="molecule type" value="Genomic_DNA"/>
</dbReference>
<keyword evidence="2" id="KW-1185">Reference proteome</keyword>
<protein>
    <submittedName>
        <fullName evidence="1">Uncharacterized protein</fullName>
    </submittedName>
</protein>